<feature type="compositionally biased region" description="Basic and acidic residues" evidence="1">
    <location>
        <begin position="564"/>
        <end position="577"/>
    </location>
</feature>
<dbReference type="OrthoDB" id="2536714at2759"/>
<feature type="region of interest" description="Disordered" evidence="1">
    <location>
        <begin position="365"/>
        <end position="506"/>
    </location>
</feature>
<dbReference type="STRING" id="686832.A0A0C3BX59"/>
<feature type="region of interest" description="Disordered" evidence="1">
    <location>
        <begin position="563"/>
        <end position="636"/>
    </location>
</feature>
<feature type="compositionally biased region" description="Low complexity" evidence="1">
    <location>
        <begin position="14"/>
        <end position="25"/>
    </location>
</feature>
<feature type="compositionally biased region" description="Polar residues" evidence="1">
    <location>
        <begin position="172"/>
        <end position="181"/>
    </location>
</feature>
<reference evidence="3" key="2">
    <citation type="submission" date="2015-01" db="EMBL/GenBank/DDBJ databases">
        <title>Evolutionary Origins and Diversification of the Mycorrhizal Mutualists.</title>
        <authorList>
            <consortium name="DOE Joint Genome Institute"/>
            <consortium name="Mycorrhizal Genomics Consortium"/>
            <person name="Kohler A."/>
            <person name="Kuo A."/>
            <person name="Nagy L.G."/>
            <person name="Floudas D."/>
            <person name="Copeland A."/>
            <person name="Barry K.W."/>
            <person name="Cichocki N."/>
            <person name="Veneault-Fourrey C."/>
            <person name="LaButti K."/>
            <person name="Lindquist E.A."/>
            <person name="Lipzen A."/>
            <person name="Lundell T."/>
            <person name="Morin E."/>
            <person name="Murat C."/>
            <person name="Riley R."/>
            <person name="Ohm R."/>
            <person name="Sun H."/>
            <person name="Tunlid A."/>
            <person name="Henrissat B."/>
            <person name="Grigoriev I.V."/>
            <person name="Hibbett D.S."/>
            <person name="Martin F."/>
        </authorList>
    </citation>
    <scope>NUCLEOTIDE SEQUENCE [LARGE SCALE GENOMIC DNA]</scope>
    <source>
        <strain evidence="3">h7</strain>
    </source>
</reference>
<dbReference type="EMBL" id="KN831803">
    <property type="protein sequence ID" value="KIM36614.1"/>
    <property type="molecule type" value="Genomic_DNA"/>
</dbReference>
<feature type="compositionally biased region" description="Acidic residues" evidence="1">
    <location>
        <begin position="496"/>
        <end position="505"/>
    </location>
</feature>
<dbReference type="Proteomes" id="UP000053424">
    <property type="component" value="Unassembled WGS sequence"/>
</dbReference>
<gene>
    <name evidence="2" type="ORF">M413DRAFT_31467</name>
</gene>
<evidence type="ECO:0000313" key="3">
    <source>
        <dbReference type="Proteomes" id="UP000053424"/>
    </source>
</evidence>
<proteinExistence type="predicted"/>
<feature type="compositionally biased region" description="Basic and acidic residues" evidence="1">
    <location>
        <begin position="65"/>
        <end position="97"/>
    </location>
</feature>
<evidence type="ECO:0000256" key="1">
    <source>
        <dbReference type="SAM" id="MobiDB-lite"/>
    </source>
</evidence>
<name>A0A0C3BX59_HEBCY</name>
<keyword evidence="3" id="KW-1185">Reference proteome</keyword>
<evidence type="ECO:0000313" key="2">
    <source>
        <dbReference type="EMBL" id="KIM36614.1"/>
    </source>
</evidence>
<feature type="compositionally biased region" description="Low complexity" evidence="1">
    <location>
        <begin position="462"/>
        <end position="474"/>
    </location>
</feature>
<accession>A0A0C3BX59</accession>
<sequence>MPTPPSPSPTLTQSGSNSASNSSSSPPEPMTPLPLEGRSRPRYPGLGRVPLHRRGTSRTYECMEDLLKEAGYKETRIFTPETDRKDVKGDGGSDDSRLSVVKDGMEAVVGFLAGLMPSASSSKSSPRDYDPPVSPLTQRYSGPRRSLDLTEPPTPTTLTSSIDSLREPTPRASRQQTNSPAPTVIYHRPALVRTPSQLSYASRQVRKQPSRNSINHVPPPNLTIASPRPSRAGAYLRHMASVPDIPPRPNSTPAHRPRILLNDSDSEGPPSIYTRSGNGEGESEEPPLPPTWLETVARAVLFGGTGAYVGGPSHFQQDVVRLAPPPFMSTTSKQGKEQVLRATRSSLSQVSSSRRSKYHQRMPLTARSGLSDQTNFLVPPPPPPLFSRIERGRAGTSESEVSKTRVVCRSAPGSRSGSVDGQERRGRGNKRKQSNQDRLPSLARTKAEGDVWSRTTKRHNARSAAAGGASSANRYLGGWGAESDSEEEGKGHEGVTSEDDDEGELDLARILVPPKRQNSIKSLRKHLAPTDGAGSSAQAKLKNIAGAIIPGAGGQPAALQRKNTNHDWDGENNHQEEWGAGWVRKAKGSRASEDEDVESFHGFFGEGRTELVGSGRSGTGKRRLGFNGAWGLGAAS</sequence>
<reference evidence="2 3" key="1">
    <citation type="submission" date="2014-04" db="EMBL/GenBank/DDBJ databases">
        <authorList>
            <consortium name="DOE Joint Genome Institute"/>
            <person name="Kuo A."/>
            <person name="Gay G."/>
            <person name="Dore J."/>
            <person name="Kohler A."/>
            <person name="Nagy L.G."/>
            <person name="Floudas D."/>
            <person name="Copeland A."/>
            <person name="Barry K.W."/>
            <person name="Cichocki N."/>
            <person name="Veneault-Fourrey C."/>
            <person name="LaButti K."/>
            <person name="Lindquist E.A."/>
            <person name="Lipzen A."/>
            <person name="Lundell T."/>
            <person name="Morin E."/>
            <person name="Murat C."/>
            <person name="Sun H."/>
            <person name="Tunlid A."/>
            <person name="Henrissat B."/>
            <person name="Grigoriev I.V."/>
            <person name="Hibbett D.S."/>
            <person name="Martin F."/>
            <person name="Nordberg H.P."/>
            <person name="Cantor M.N."/>
            <person name="Hua S.X."/>
        </authorList>
    </citation>
    <scope>NUCLEOTIDE SEQUENCE [LARGE SCALE GENOMIC DNA]</scope>
    <source>
        <strain evidence="3">h7</strain>
    </source>
</reference>
<dbReference type="HOGENOM" id="CLU_027666_0_0_1"/>
<protein>
    <submittedName>
        <fullName evidence="2">Uncharacterized protein</fullName>
    </submittedName>
</protein>
<feature type="region of interest" description="Disordered" evidence="1">
    <location>
        <begin position="116"/>
        <end position="228"/>
    </location>
</feature>
<organism evidence="2 3">
    <name type="scientific">Hebeloma cylindrosporum</name>
    <dbReference type="NCBI Taxonomy" id="76867"/>
    <lineage>
        <taxon>Eukaryota</taxon>
        <taxon>Fungi</taxon>
        <taxon>Dikarya</taxon>
        <taxon>Basidiomycota</taxon>
        <taxon>Agaricomycotina</taxon>
        <taxon>Agaricomycetes</taxon>
        <taxon>Agaricomycetidae</taxon>
        <taxon>Agaricales</taxon>
        <taxon>Agaricineae</taxon>
        <taxon>Hymenogastraceae</taxon>
        <taxon>Hebeloma</taxon>
    </lineage>
</organism>
<dbReference type="AlphaFoldDB" id="A0A0C3BX59"/>
<feature type="region of interest" description="Disordered" evidence="1">
    <location>
        <begin position="241"/>
        <end position="290"/>
    </location>
</feature>
<feature type="region of interest" description="Disordered" evidence="1">
    <location>
        <begin position="1"/>
        <end position="99"/>
    </location>
</feature>